<keyword evidence="35" id="KW-1185">Reference proteome</keyword>
<feature type="transmembrane region" description="Helical" evidence="31">
    <location>
        <begin position="919"/>
        <end position="937"/>
    </location>
</feature>
<evidence type="ECO:0000256" key="20">
    <source>
        <dbReference type="ARBA" id="ARBA00023214"/>
    </source>
</evidence>
<dbReference type="Proteomes" id="UP000830375">
    <property type="component" value="Unassembled WGS sequence"/>
</dbReference>
<comment type="catalytic activity">
    <reaction evidence="28">
        <text>hydrogencarbonate(in) = hydrogencarbonate(out)</text>
        <dbReference type="Rhea" id="RHEA:28695"/>
        <dbReference type="ChEBI" id="CHEBI:17544"/>
    </reaction>
</comment>
<dbReference type="PROSITE" id="PS00211">
    <property type="entry name" value="ABC_TRANSPORTER_1"/>
    <property type="match status" value="2"/>
</dbReference>
<dbReference type="InterPro" id="IPR009147">
    <property type="entry name" value="CFTR/ABCC7"/>
</dbReference>
<feature type="domain" description="ABC transporter" evidence="32">
    <location>
        <begin position="377"/>
        <end position="671"/>
    </location>
</feature>
<evidence type="ECO:0000256" key="23">
    <source>
        <dbReference type="ARBA" id="ARBA00024167"/>
    </source>
</evidence>
<keyword evidence="19" id="KW-0325">Glycoprotein</keyword>
<evidence type="ECO:0000256" key="4">
    <source>
        <dbReference type="ARBA" id="ARBA00004520"/>
    </source>
</evidence>
<dbReference type="PANTHER" id="PTHR24223:SF357">
    <property type="entry name" value="ATP-BINDING CASSETTE SUB-FAMILY C MEMBER 4"/>
    <property type="match status" value="1"/>
</dbReference>
<evidence type="ECO:0000256" key="12">
    <source>
        <dbReference type="ARBA" id="ARBA00022753"/>
    </source>
</evidence>
<keyword evidence="11" id="KW-0547">Nucleotide-binding</keyword>
<evidence type="ECO:0000256" key="13">
    <source>
        <dbReference type="ARBA" id="ARBA00022824"/>
    </source>
</evidence>
<evidence type="ECO:0000256" key="7">
    <source>
        <dbReference type="ARBA" id="ARBA00016668"/>
    </source>
</evidence>
<feature type="transmembrane region" description="Helical" evidence="31">
    <location>
        <begin position="1007"/>
        <end position="1029"/>
    </location>
</feature>
<dbReference type="Pfam" id="PF00664">
    <property type="entry name" value="ABC_membrane"/>
    <property type="match status" value="2"/>
</dbReference>
<evidence type="ECO:0000256" key="15">
    <source>
        <dbReference type="ARBA" id="ARBA00022989"/>
    </source>
</evidence>
<feature type="transmembrane region" description="Helical" evidence="31">
    <location>
        <begin position="80"/>
        <end position="103"/>
    </location>
</feature>
<evidence type="ECO:0000256" key="29">
    <source>
        <dbReference type="ARBA" id="ARBA00048778"/>
    </source>
</evidence>
<name>A0ABQ8MK73_LABRO</name>
<feature type="transmembrane region" description="Helical" evidence="31">
    <location>
        <begin position="156"/>
        <end position="176"/>
    </location>
</feature>
<keyword evidence="22" id="KW-0407">Ion channel</keyword>
<feature type="domain" description="ABC transporter" evidence="32">
    <location>
        <begin position="1100"/>
        <end position="1333"/>
    </location>
</feature>
<dbReference type="InterPro" id="IPR030240">
    <property type="entry name" value="ABCC4_TMD1"/>
</dbReference>
<evidence type="ECO:0000256" key="11">
    <source>
        <dbReference type="ARBA" id="ARBA00022741"/>
    </source>
</evidence>
<comment type="catalytic activity">
    <reaction evidence="27">
        <text>ATP + H2O + closed Cl(-) channel = ADP + phosphate + open Cl(-) channel.</text>
        <dbReference type="EC" id="5.6.1.6"/>
    </reaction>
</comment>
<feature type="transmembrane region" description="Helical" evidence="31">
    <location>
        <begin position="826"/>
        <end position="850"/>
    </location>
</feature>
<dbReference type="InterPro" id="IPR047083">
    <property type="entry name" value="ABCC4_TMD2"/>
</dbReference>
<dbReference type="EMBL" id="JACTAM010000006">
    <property type="protein sequence ID" value="KAI2663265.1"/>
    <property type="molecule type" value="Genomic_DNA"/>
</dbReference>
<dbReference type="InterPro" id="IPR027417">
    <property type="entry name" value="P-loop_NTPase"/>
</dbReference>
<organism evidence="34 35">
    <name type="scientific">Labeo rohita</name>
    <name type="common">Indian major carp</name>
    <name type="synonym">Cyprinus rohita</name>
    <dbReference type="NCBI Taxonomy" id="84645"/>
    <lineage>
        <taxon>Eukaryota</taxon>
        <taxon>Metazoa</taxon>
        <taxon>Chordata</taxon>
        <taxon>Craniata</taxon>
        <taxon>Vertebrata</taxon>
        <taxon>Euteleostomi</taxon>
        <taxon>Actinopterygii</taxon>
        <taxon>Neopterygii</taxon>
        <taxon>Teleostei</taxon>
        <taxon>Ostariophysi</taxon>
        <taxon>Cypriniformes</taxon>
        <taxon>Cyprinidae</taxon>
        <taxon>Labeoninae</taxon>
        <taxon>Labeonini</taxon>
        <taxon>Labeo</taxon>
    </lineage>
</organism>
<dbReference type="PRINTS" id="PR01851">
    <property type="entry name" value="CYSFIBREGLTR"/>
</dbReference>
<feature type="domain" description="ABC transmembrane type-1" evidence="33">
    <location>
        <begin position="39"/>
        <end position="323"/>
    </location>
</feature>
<keyword evidence="15 31" id="KW-1133">Transmembrane helix</keyword>
<evidence type="ECO:0000256" key="1">
    <source>
        <dbReference type="ARBA" id="ARBA00004195"/>
    </source>
</evidence>
<evidence type="ECO:0000259" key="33">
    <source>
        <dbReference type="PROSITE" id="PS50929"/>
    </source>
</evidence>
<comment type="catalytic activity">
    <reaction evidence="29">
        <text>ATP + H2O = ADP + phosphate + H(+)</text>
        <dbReference type="Rhea" id="RHEA:13065"/>
        <dbReference type="ChEBI" id="CHEBI:15377"/>
        <dbReference type="ChEBI" id="CHEBI:15378"/>
        <dbReference type="ChEBI" id="CHEBI:30616"/>
        <dbReference type="ChEBI" id="CHEBI:43474"/>
        <dbReference type="ChEBI" id="CHEBI:456216"/>
    </reaction>
    <physiologicalReaction direction="left-to-right" evidence="29">
        <dbReference type="Rhea" id="RHEA:13066"/>
    </physiologicalReaction>
</comment>
<comment type="caution">
    <text evidence="34">The sequence shown here is derived from an EMBL/GenBank/DDBJ whole genome shotgun (WGS) entry which is preliminary data.</text>
</comment>
<evidence type="ECO:0000256" key="26">
    <source>
        <dbReference type="ARBA" id="ARBA00033163"/>
    </source>
</evidence>
<dbReference type="Pfam" id="PF00005">
    <property type="entry name" value="ABC_tran"/>
    <property type="match status" value="2"/>
</dbReference>
<proteinExistence type="inferred from homology"/>
<evidence type="ECO:0000256" key="24">
    <source>
        <dbReference type="ARBA" id="ARBA00029720"/>
    </source>
</evidence>
<dbReference type="SUPFAM" id="SSF52540">
    <property type="entry name" value="P-loop containing nucleoside triphosphate hydrolases"/>
    <property type="match status" value="3"/>
</dbReference>
<evidence type="ECO:0000256" key="21">
    <source>
        <dbReference type="ARBA" id="ARBA00023235"/>
    </source>
</evidence>
<keyword evidence="10 31" id="KW-0812">Transmembrane</keyword>
<dbReference type="Gene3D" id="1.20.1560.10">
    <property type="entry name" value="ABC transporter type 1, transmembrane domain"/>
    <property type="match status" value="2"/>
</dbReference>
<feature type="transmembrane region" description="Helical" evidence="31">
    <location>
        <begin position="894"/>
        <end position="913"/>
    </location>
</feature>
<dbReference type="PROSITE" id="PS50893">
    <property type="entry name" value="ABC_TRANSPORTER_2"/>
    <property type="match status" value="2"/>
</dbReference>
<evidence type="ECO:0000256" key="6">
    <source>
        <dbReference type="ARBA" id="ARBA00012195"/>
    </source>
</evidence>
<sequence>MERSGAEAYWNQEVEKATKELRTPKLTKAIIRCYWRSYAVLGVFTLIEEVIKVIQPVFLGKLIQYFEGNEPENPTALYKAYGYAAGVSLSTLGLALLHHLYFYHVQRSGMKIRIAMCHMIYRKALCLSASAMGQTTTGQIVNLLSNDVNKFDEVTIFLHFLWVGPLQAAAVIGLLWQEIGPSCLAGMAVLIFLMPLQTMFGKLFSKYRSKTAAFTDSRIRTMNEVVSGIRIIKMYAWEKPFAALVNDVRRKEISKIMSSSYLRGLNMAAFFTANKIILFVTFTMYVLVGNKMSASRVFVTVSLYSAVRLTVTLFFPAAIEKVSEAAVSIRRIKKFLLLDELVKSHVPLTQEDKKEASVEIQDLICYWDKEGEPMDITQHANFARETLDAPTLQNVSFTLKPGQLLAVIGPVGAGKSSLLSTVLGELPAEKGVVKVKGELTYASQQPWVFPGTIRSNILFGKELQPQRYERVLRACALKRDMELLPDGDLTVIGDRGATLSGGQKARVNLARAVYQDADIYLLDDPLSAVDAEVGRHLFEHKGGRTRCEFGQSEDRMATHTSRVTLFTDAVLLIGHFQFAQQIGSFNSTHVTLSIRQLPRFFDMFKNDREVGKCSCICGILKDKPRILVTHQHQYLKAANQILVLKEGHMVARGTYSELLRSGVDFTSLLKKDEEEEGEKGEAPRSPRSRTLSQNSVRSHSSSILSVKDDSDQLPVGVRLNSLPHGGIAEPVQTVAEETRLEGTIGLRMYWKYFKAGANIIMLILLVLLNLLAQIFYILQDWWLSYWATEQEKLDFPSFNFNSTNDTNGNNSINATQELNLHFYLGIYAGLTGATIIFGFMRCLMMFNALVSSAETLHNRMFNSILRTPVRFFDINPIGRILNRFSKDIGQLDSLLPWTFVDFIQVFLQIIGVIGVAASVIPWILIPVLPLLIAFLFLRRYFLRTSRDVKRIESTTRSPVFSHLSSSLQGLWTIRAFKAEERFQQAFDAHQDLHSEAWFLFLTTSRWFAVRLDGMCSVFVTITAFGCLLLKDSMNAGDVGLALSYAVTLMGMFQWGVRQSAEVENMMTSVERVVEYTELESEAPWETEKRPPPDWPNRGLITFDRVNFSYSSDGPVILKNISPMFRPREKVGIVGRTGAGKSSLISALFRLTEPEGKILVDGVLTSEIGLHDLRQKMSIIPQDPVLFTGTMRKNLDPFSQHSEHDLWNALEEVQLKAAVEELPGKLETELAESGSNFSVGQRQLVCLARAILRKNRILIIDEATANVDPRTDELIQKTIREKFKECTVLTIAHRLNTIIDSDRILVSAEMESSLSSCIQVHFDLEEMCTLVLDAGRIHEYDAPHILLQNQSGIFYKMVQQTGKAEAASLLQTAKQVSTGAQVNIEAKPPVRVALSDRQICATSACCSPFGSGSSPPPSTGELILRAGPSGADRRGFQAHIYLILDHSAIVPKALSGKVWEQSDAFHPFPGVHEPQSGPPAQRLRHHRRWQFGNLRDCSITAREVPDVHSAQLRPASSSCGGQRAQVLPPRPKHQAERSRRRVYAALTLSDSREDFIHQRSDLSSMIG</sequence>
<dbReference type="PROSITE" id="PS50929">
    <property type="entry name" value="ABC_TM1F"/>
    <property type="match status" value="2"/>
</dbReference>
<evidence type="ECO:0000256" key="18">
    <source>
        <dbReference type="ARBA" id="ARBA00023173"/>
    </source>
</evidence>
<feature type="region of interest" description="Disordered" evidence="30">
    <location>
        <begin position="670"/>
        <end position="706"/>
    </location>
</feature>
<protein>
    <recommendedName>
        <fullName evidence="7">Cystic fibrosis transmembrane conductance regulator</fullName>
        <ecNumber evidence="6">5.6.1.6</ecNumber>
    </recommendedName>
    <alternativeName>
        <fullName evidence="24">ATP-binding cassette sub-family C member 7</fullName>
    </alternativeName>
    <alternativeName>
        <fullName evidence="25">Channel conductance-controlling ATPase</fullName>
    </alternativeName>
    <alternativeName>
        <fullName evidence="26">cAMP-dependent chloride channel</fullName>
    </alternativeName>
</protein>
<evidence type="ECO:0000256" key="5">
    <source>
        <dbReference type="ARBA" id="ARBA00009118"/>
    </source>
</evidence>
<dbReference type="InterPro" id="IPR050173">
    <property type="entry name" value="ABC_transporter_C-like"/>
</dbReference>
<keyword evidence="9" id="KW-0597">Phosphoprotein</keyword>
<keyword evidence="8" id="KW-0813">Transport</keyword>
<dbReference type="InterPro" id="IPR003439">
    <property type="entry name" value="ABC_transporter-like_ATP-bd"/>
</dbReference>
<evidence type="ECO:0000313" key="34">
    <source>
        <dbReference type="EMBL" id="KAI2663265.1"/>
    </source>
</evidence>
<feature type="compositionally biased region" description="Low complexity" evidence="30">
    <location>
        <begin position="695"/>
        <end position="705"/>
    </location>
</feature>
<evidence type="ECO:0000256" key="16">
    <source>
        <dbReference type="ARBA" id="ARBA00023065"/>
    </source>
</evidence>
<evidence type="ECO:0000256" key="28">
    <source>
        <dbReference type="ARBA" id="ARBA00044653"/>
    </source>
</evidence>
<keyword evidence="20" id="KW-0868">Chloride</keyword>
<evidence type="ECO:0000256" key="17">
    <source>
        <dbReference type="ARBA" id="ARBA00023136"/>
    </source>
</evidence>
<keyword evidence="18" id="KW-0869">Chloride channel</keyword>
<evidence type="ECO:0000313" key="35">
    <source>
        <dbReference type="Proteomes" id="UP000830375"/>
    </source>
</evidence>
<dbReference type="InterPro" id="IPR036640">
    <property type="entry name" value="ABC1_TM_sf"/>
</dbReference>
<evidence type="ECO:0000256" key="22">
    <source>
        <dbReference type="ARBA" id="ARBA00023303"/>
    </source>
</evidence>
<keyword evidence="21" id="KW-0413">Isomerase</keyword>
<dbReference type="Gene3D" id="3.40.50.300">
    <property type="entry name" value="P-loop containing nucleotide triphosphate hydrolases"/>
    <property type="match status" value="2"/>
</dbReference>
<keyword evidence="12" id="KW-0967">Endosome</keyword>
<feature type="transmembrane region" description="Helical" evidence="31">
    <location>
        <begin position="38"/>
        <end position="60"/>
    </location>
</feature>
<dbReference type="CDD" id="cd18601">
    <property type="entry name" value="ABC_6TM_MRP4_D2_like"/>
    <property type="match status" value="1"/>
</dbReference>
<keyword evidence="16" id="KW-0406">Ion transport</keyword>
<dbReference type="GO" id="GO:0005524">
    <property type="term" value="F:ATP binding"/>
    <property type="evidence" value="ECO:0007669"/>
    <property type="project" value="UniProtKB-KW"/>
</dbReference>
<keyword evidence="14 34" id="KW-0067">ATP-binding</keyword>
<feature type="transmembrane region" description="Helical" evidence="31">
    <location>
        <begin position="183"/>
        <end position="200"/>
    </location>
</feature>
<evidence type="ECO:0000256" key="31">
    <source>
        <dbReference type="SAM" id="Phobius"/>
    </source>
</evidence>
<feature type="domain" description="ABC transmembrane type-1" evidence="33">
    <location>
        <begin position="763"/>
        <end position="1064"/>
    </location>
</feature>
<evidence type="ECO:0000256" key="10">
    <source>
        <dbReference type="ARBA" id="ARBA00022692"/>
    </source>
</evidence>
<feature type="region of interest" description="Disordered" evidence="30">
    <location>
        <begin position="1507"/>
        <end position="1537"/>
    </location>
</feature>
<dbReference type="CDD" id="cd03250">
    <property type="entry name" value="ABCC_MRP_domain1"/>
    <property type="match status" value="1"/>
</dbReference>
<keyword evidence="13" id="KW-0256">Endoplasmic reticulum</keyword>
<comment type="catalytic activity">
    <reaction evidence="23">
        <text>chloride(in) = chloride(out)</text>
        <dbReference type="Rhea" id="RHEA:29823"/>
        <dbReference type="ChEBI" id="CHEBI:17996"/>
    </reaction>
</comment>
<comment type="subcellular location">
    <subcellularLocation>
        <location evidence="2">Apical cell membrane</location>
        <topology evidence="2">Multi-pass membrane protein</topology>
    </subcellularLocation>
    <subcellularLocation>
        <location evidence="4">Early endosome membrane</location>
        <topology evidence="4">Multi-pass membrane protein</topology>
    </subcellularLocation>
    <subcellularLocation>
        <location evidence="3">Endoplasmic reticulum membrane</location>
        <topology evidence="3">Multi-pass membrane protein</topology>
    </subcellularLocation>
    <subcellularLocation>
        <location evidence="1">Recycling endosome membrane</location>
        <topology evidence="1">Multi-pass membrane protein</topology>
    </subcellularLocation>
</comment>
<evidence type="ECO:0000256" key="8">
    <source>
        <dbReference type="ARBA" id="ARBA00022448"/>
    </source>
</evidence>
<dbReference type="EC" id="5.6.1.6" evidence="6"/>
<keyword evidence="17 31" id="KW-0472">Membrane</keyword>
<evidence type="ECO:0000256" key="25">
    <source>
        <dbReference type="ARBA" id="ARBA00031358"/>
    </source>
</evidence>
<dbReference type="PANTHER" id="PTHR24223">
    <property type="entry name" value="ATP-BINDING CASSETTE SUB-FAMILY C"/>
    <property type="match status" value="1"/>
</dbReference>
<dbReference type="SUPFAM" id="SSF90123">
    <property type="entry name" value="ABC transporter transmembrane region"/>
    <property type="match status" value="2"/>
</dbReference>
<feature type="transmembrane region" description="Helical" evidence="31">
    <location>
        <begin position="267"/>
        <end position="288"/>
    </location>
</feature>
<evidence type="ECO:0000256" key="3">
    <source>
        <dbReference type="ARBA" id="ARBA00004477"/>
    </source>
</evidence>
<dbReference type="InterPro" id="IPR011527">
    <property type="entry name" value="ABC1_TM_dom"/>
</dbReference>
<dbReference type="InterPro" id="IPR017871">
    <property type="entry name" value="ABC_transporter-like_CS"/>
</dbReference>
<evidence type="ECO:0000256" key="19">
    <source>
        <dbReference type="ARBA" id="ARBA00023180"/>
    </source>
</evidence>
<evidence type="ECO:0000259" key="32">
    <source>
        <dbReference type="PROSITE" id="PS50893"/>
    </source>
</evidence>
<reference evidence="34 35" key="1">
    <citation type="submission" date="2022-01" db="EMBL/GenBank/DDBJ databases">
        <title>A high-quality chromosome-level genome assembly of rohu carp, Labeo rohita.</title>
        <authorList>
            <person name="Arick M.A. II"/>
            <person name="Hsu C.-Y."/>
            <person name="Magbanua Z."/>
            <person name="Pechanova O."/>
            <person name="Grover C."/>
            <person name="Miller E."/>
            <person name="Thrash A."/>
            <person name="Ezzel L."/>
            <person name="Alam S."/>
            <person name="Benzie J."/>
            <person name="Hamilton M."/>
            <person name="Karsi A."/>
            <person name="Lawrence M.L."/>
            <person name="Peterson D.G."/>
        </authorList>
    </citation>
    <scope>NUCLEOTIDE SEQUENCE [LARGE SCALE GENOMIC DNA]</scope>
    <source>
        <strain evidence="35">BAU-BD-2019</strain>
        <tissue evidence="34">Blood</tissue>
    </source>
</reference>
<feature type="transmembrane region" description="Helical" evidence="31">
    <location>
        <begin position="124"/>
        <end position="144"/>
    </location>
</feature>
<evidence type="ECO:0000256" key="14">
    <source>
        <dbReference type="ARBA" id="ARBA00022840"/>
    </source>
</evidence>
<gene>
    <name evidence="34" type="ORF">H4Q32_011750</name>
</gene>
<dbReference type="CDD" id="cd18593">
    <property type="entry name" value="ABC_6TM_MRP4_D1_like"/>
    <property type="match status" value="1"/>
</dbReference>
<dbReference type="InterPro" id="IPR003593">
    <property type="entry name" value="AAA+_ATPase"/>
</dbReference>
<accession>A0ABQ8MK73</accession>
<evidence type="ECO:0000256" key="27">
    <source>
        <dbReference type="ARBA" id="ARBA00034073"/>
    </source>
</evidence>
<dbReference type="SMART" id="SM00382">
    <property type="entry name" value="AAA"/>
    <property type="match status" value="2"/>
</dbReference>
<dbReference type="CDD" id="cd03244">
    <property type="entry name" value="ABCC_MRP_domain2"/>
    <property type="match status" value="1"/>
</dbReference>
<evidence type="ECO:0000256" key="9">
    <source>
        <dbReference type="ARBA" id="ARBA00022553"/>
    </source>
</evidence>
<evidence type="ECO:0000256" key="30">
    <source>
        <dbReference type="SAM" id="MobiDB-lite"/>
    </source>
</evidence>
<evidence type="ECO:0000256" key="2">
    <source>
        <dbReference type="ARBA" id="ARBA00004424"/>
    </source>
</evidence>
<comment type="similarity">
    <text evidence="5">Belongs to the ABC transporter superfamily. ABCC family. CFTR transporter (TC 3.A.1.202) subfamily.</text>
</comment>
<feature type="transmembrane region" description="Helical" evidence="31">
    <location>
        <begin position="755"/>
        <end position="778"/>
    </location>
</feature>